<keyword evidence="1" id="KW-0378">Hydrolase</keyword>
<dbReference type="Proteomes" id="UP000193411">
    <property type="component" value="Unassembled WGS sequence"/>
</dbReference>
<dbReference type="InterPro" id="IPR027417">
    <property type="entry name" value="P-loop_NTPase"/>
</dbReference>
<organism evidence="1 2">
    <name type="scientific">Catenaria anguillulae PL171</name>
    <dbReference type="NCBI Taxonomy" id="765915"/>
    <lineage>
        <taxon>Eukaryota</taxon>
        <taxon>Fungi</taxon>
        <taxon>Fungi incertae sedis</taxon>
        <taxon>Blastocladiomycota</taxon>
        <taxon>Blastocladiomycetes</taxon>
        <taxon>Blastocladiales</taxon>
        <taxon>Catenariaceae</taxon>
        <taxon>Catenaria</taxon>
    </lineage>
</organism>
<name>A0A1Y2HJ64_9FUNG</name>
<dbReference type="GO" id="GO:0016787">
    <property type="term" value="F:hydrolase activity"/>
    <property type="evidence" value="ECO:0007669"/>
    <property type="project" value="UniProtKB-KW"/>
</dbReference>
<accession>A0A1Y2HJ64</accession>
<evidence type="ECO:0000313" key="2">
    <source>
        <dbReference type="Proteomes" id="UP000193411"/>
    </source>
</evidence>
<dbReference type="AlphaFoldDB" id="A0A1Y2HJ64"/>
<protein>
    <submittedName>
        <fullName evidence="1">p-loop containing nucleoside triphosphate hydrolase protein</fullName>
    </submittedName>
</protein>
<dbReference type="STRING" id="765915.A0A1Y2HJ64"/>
<sequence length="258" mass="27535">MNQAPKARKIKSDPASLAHEAYRLLQQVAAARHKRLVIALAGCPGNGKSTVAQALAAAVNDVAMKEGGCECAIAVSMDGFHYPKAILQTFVDPMLAHARRGAPFTFDAPAYLASISSLATATASGDILWPDFDHAAGDPVANATRITSNHTIVIVEGLYVLSSACADIKPKSSSGQLSHLMPQPEWSQAASLVHERWWVEVSPGEVAETRLAERHVRTGLAKDMDSARARIQGNDALNAKWVIASIDWNGVHVIVDNS</sequence>
<keyword evidence="2" id="KW-1185">Reference proteome</keyword>
<dbReference type="OrthoDB" id="6362633at2759"/>
<dbReference type="EMBL" id="MCFL01000027">
    <property type="protein sequence ID" value="ORZ34637.1"/>
    <property type="molecule type" value="Genomic_DNA"/>
</dbReference>
<dbReference type="PANTHER" id="PTHR10285">
    <property type="entry name" value="URIDINE KINASE"/>
    <property type="match status" value="1"/>
</dbReference>
<evidence type="ECO:0000313" key="1">
    <source>
        <dbReference type="EMBL" id="ORZ34637.1"/>
    </source>
</evidence>
<proteinExistence type="predicted"/>
<dbReference type="SUPFAM" id="SSF52540">
    <property type="entry name" value="P-loop containing nucleoside triphosphate hydrolases"/>
    <property type="match status" value="1"/>
</dbReference>
<dbReference type="Gene3D" id="3.40.50.300">
    <property type="entry name" value="P-loop containing nucleotide triphosphate hydrolases"/>
    <property type="match status" value="2"/>
</dbReference>
<gene>
    <name evidence="1" type="ORF">BCR44DRAFT_1500372</name>
</gene>
<comment type="caution">
    <text evidence="1">The sequence shown here is derived from an EMBL/GenBank/DDBJ whole genome shotgun (WGS) entry which is preliminary data.</text>
</comment>
<reference evidence="1 2" key="1">
    <citation type="submission" date="2016-07" db="EMBL/GenBank/DDBJ databases">
        <title>Pervasive Adenine N6-methylation of Active Genes in Fungi.</title>
        <authorList>
            <consortium name="DOE Joint Genome Institute"/>
            <person name="Mondo S.J."/>
            <person name="Dannebaum R.O."/>
            <person name="Kuo R.C."/>
            <person name="Labutti K."/>
            <person name="Haridas S."/>
            <person name="Kuo A."/>
            <person name="Salamov A."/>
            <person name="Ahrendt S.R."/>
            <person name="Lipzen A."/>
            <person name="Sullivan W."/>
            <person name="Andreopoulos W.B."/>
            <person name="Clum A."/>
            <person name="Lindquist E."/>
            <person name="Daum C."/>
            <person name="Ramamoorthy G.K."/>
            <person name="Gryganskyi A."/>
            <person name="Culley D."/>
            <person name="Magnuson J.K."/>
            <person name="James T.Y."/>
            <person name="O'Malley M.A."/>
            <person name="Stajich J.E."/>
            <person name="Spatafora J.W."/>
            <person name="Visel A."/>
            <person name="Grigoriev I.V."/>
        </authorList>
    </citation>
    <scope>NUCLEOTIDE SEQUENCE [LARGE SCALE GENOMIC DNA]</scope>
    <source>
        <strain evidence="1 2">PL171</strain>
    </source>
</reference>